<organism evidence="1 2">
    <name type="scientific">Clostridium kluyveri</name>
    <dbReference type="NCBI Taxonomy" id="1534"/>
    <lineage>
        <taxon>Bacteria</taxon>
        <taxon>Bacillati</taxon>
        <taxon>Bacillota</taxon>
        <taxon>Clostridia</taxon>
        <taxon>Eubacteriales</taxon>
        <taxon>Clostridiaceae</taxon>
        <taxon>Clostridium</taxon>
    </lineage>
</organism>
<proteinExistence type="predicted"/>
<dbReference type="Proteomes" id="UP000184604">
    <property type="component" value="Chromosome"/>
</dbReference>
<evidence type="ECO:0000313" key="2">
    <source>
        <dbReference type="Proteomes" id="UP000184604"/>
    </source>
</evidence>
<dbReference type="EMBL" id="CP018335">
    <property type="protein sequence ID" value="APM41179.1"/>
    <property type="molecule type" value="Genomic_DNA"/>
</dbReference>
<evidence type="ECO:0000313" key="1">
    <source>
        <dbReference type="EMBL" id="APM41179.1"/>
    </source>
</evidence>
<dbReference type="AlphaFoldDB" id="A0A1L5FDU3"/>
<gene>
    <name evidence="1" type="ORF">BS101_03170</name>
</gene>
<reference evidence="1 2" key="1">
    <citation type="submission" date="2016-12" db="EMBL/GenBank/DDBJ databases">
        <title>Complete genome sequence of Clostridium kluyveri JZZ isolated from the pit mud of a Chinese flavor liquor-making factory.</title>
        <authorList>
            <person name="Wang Y."/>
        </authorList>
    </citation>
    <scope>NUCLEOTIDE SEQUENCE [LARGE SCALE GENOMIC DNA]</scope>
    <source>
        <strain evidence="1 2">JZZ</strain>
    </source>
</reference>
<name>A0A1L5FDU3_CLOKL</name>
<protein>
    <submittedName>
        <fullName evidence="1">Uncharacterized protein</fullName>
    </submittedName>
</protein>
<dbReference type="OrthoDB" id="1909423at2"/>
<accession>A0A1L5FDU3</accession>
<sequence>MKKSVPAEIKKMLNSNSQKLSYFVKWYVDSDRSEESYNKEIKHNCGVEYETVMSDWLLKSDVQEAIKAYLKSSKTLKMLDIYNSMYKKAVNKGDVSSAKWCEEFFKSDFFGGSEDEINNYLSGIHIPGLGKGGK</sequence>